<sequence length="128" mass="14836">MEFFRIIKVKTTEHLIQKHIQLSNLEKISNELFAIDNPEGDKLKIGGIWGEFSLSISQIKGGVRFALLECPNALCWTITTGYPPDRDSIVIHLTVNRQRKQPEFIDEINEFLNDHSFSLEKFFSELQE</sequence>
<dbReference type="Proteomes" id="UP000396862">
    <property type="component" value="Unassembled WGS sequence"/>
</dbReference>
<accession>A0A2P8CDU7</accession>
<dbReference type="RefSeq" id="WP_106541960.1">
    <property type="nucleotide sequence ID" value="NZ_BLAU01000001.1"/>
</dbReference>
<dbReference type="Proteomes" id="UP000240621">
    <property type="component" value="Unassembled WGS sequence"/>
</dbReference>
<organism evidence="2 3">
    <name type="scientific">Prolixibacter denitrificans</name>
    <dbReference type="NCBI Taxonomy" id="1541063"/>
    <lineage>
        <taxon>Bacteria</taxon>
        <taxon>Pseudomonadati</taxon>
        <taxon>Bacteroidota</taxon>
        <taxon>Bacteroidia</taxon>
        <taxon>Marinilabiliales</taxon>
        <taxon>Prolixibacteraceae</taxon>
        <taxon>Prolixibacter</taxon>
    </lineage>
</organism>
<evidence type="ECO:0000313" key="1">
    <source>
        <dbReference type="EMBL" id="GET21960.1"/>
    </source>
</evidence>
<gene>
    <name evidence="2" type="ORF">CLV93_10487</name>
    <name evidence="1" type="ORF">JCM18694_22060</name>
</gene>
<dbReference type="AlphaFoldDB" id="A0A2P8CDU7"/>
<dbReference type="OrthoDB" id="1443063at2"/>
<dbReference type="EMBL" id="BLAU01000001">
    <property type="protein sequence ID" value="GET21960.1"/>
    <property type="molecule type" value="Genomic_DNA"/>
</dbReference>
<protein>
    <submittedName>
        <fullName evidence="2">Uncharacterized protein</fullName>
    </submittedName>
</protein>
<dbReference type="EMBL" id="PYGC01000004">
    <property type="protein sequence ID" value="PSK83157.1"/>
    <property type="molecule type" value="Genomic_DNA"/>
</dbReference>
<evidence type="ECO:0000313" key="3">
    <source>
        <dbReference type="Proteomes" id="UP000240621"/>
    </source>
</evidence>
<comment type="caution">
    <text evidence="2">The sequence shown here is derived from an EMBL/GenBank/DDBJ whole genome shotgun (WGS) entry which is preliminary data.</text>
</comment>
<reference evidence="1 4" key="2">
    <citation type="submission" date="2019-10" db="EMBL/GenBank/DDBJ databases">
        <title>Prolixibacter strains distinguished by the presence of nitrate reductase genes were adept at nitrate-dependent anaerobic corrosion of metallic iron and carbon steel.</title>
        <authorList>
            <person name="Iino T."/>
            <person name="Shono N."/>
            <person name="Ito K."/>
            <person name="Nakamura R."/>
            <person name="Sueoka K."/>
            <person name="Harayama S."/>
            <person name="Ohkuma M."/>
        </authorList>
    </citation>
    <scope>NUCLEOTIDE SEQUENCE [LARGE SCALE GENOMIC DNA]</scope>
    <source>
        <strain evidence="1 4">MIC1-1</strain>
    </source>
</reference>
<proteinExistence type="predicted"/>
<evidence type="ECO:0000313" key="2">
    <source>
        <dbReference type="EMBL" id="PSK83157.1"/>
    </source>
</evidence>
<keyword evidence="4" id="KW-1185">Reference proteome</keyword>
<name>A0A2P8CDU7_9BACT</name>
<evidence type="ECO:0000313" key="4">
    <source>
        <dbReference type="Proteomes" id="UP000396862"/>
    </source>
</evidence>
<reference evidence="2 3" key="1">
    <citation type="submission" date="2018-03" db="EMBL/GenBank/DDBJ databases">
        <title>Genomic Encyclopedia of Archaeal and Bacterial Type Strains, Phase II (KMG-II): from individual species to whole genera.</title>
        <authorList>
            <person name="Goeker M."/>
        </authorList>
    </citation>
    <scope>NUCLEOTIDE SEQUENCE [LARGE SCALE GENOMIC DNA]</scope>
    <source>
        <strain evidence="2 3">DSM 27267</strain>
    </source>
</reference>